<accession>A0A7W3TZM3</accession>
<feature type="repeat" description="Cell wall-binding" evidence="2">
    <location>
        <begin position="240"/>
        <end position="259"/>
    </location>
</feature>
<dbReference type="InterPro" id="IPR008044">
    <property type="entry name" value="Phage_lysin"/>
</dbReference>
<feature type="domain" description="Bacteriophage lysin" evidence="3">
    <location>
        <begin position="499"/>
        <end position="603"/>
    </location>
</feature>
<gene>
    <name evidence="4" type="ORF">H5R63_05480</name>
</gene>
<keyword evidence="1" id="KW-0677">Repeat</keyword>
<evidence type="ECO:0000256" key="1">
    <source>
        <dbReference type="ARBA" id="ARBA00022737"/>
    </source>
</evidence>
<comment type="caution">
    <text evidence="4">The sequence shown here is derived from an EMBL/GenBank/DDBJ whole genome shotgun (WGS) entry which is preliminary data.</text>
</comment>
<feature type="repeat" description="Cell wall-binding" evidence="2">
    <location>
        <begin position="410"/>
        <end position="429"/>
    </location>
</feature>
<name>A0A7W3TZM3_9LACO</name>
<reference evidence="4 5" key="1">
    <citation type="submission" date="2020-07" db="EMBL/GenBank/DDBJ databases">
        <title>Description of Limosilactobacillus balticus sp. nov., Limosilactobacillus agrestis sp. nov., Limosilactobacillus albertensis sp. nov., Limosilactobacillus rudii sp. nov., Limosilactobacillus fastidiosus sp. nov., five novel Limosilactobacillus species isolated from the vertebrate gastrointestinal tract, and proposal of 6 subspecies of Limosilactobacillus reuteri adapted to the gastrointestinal tract of specific vertebrate hosts.</title>
        <authorList>
            <person name="Li F."/>
            <person name="Cheng C."/>
            <person name="Zheng J."/>
            <person name="Quevedo R.M."/>
            <person name="Li J."/>
            <person name="Roos S."/>
            <person name="Gaenzle M.G."/>
            <person name="Walter J."/>
        </authorList>
    </citation>
    <scope>NUCLEOTIDE SEQUENCE [LARGE SCALE GENOMIC DNA]</scope>
    <source>
        <strain evidence="4 5">WF-MA3-C</strain>
    </source>
</reference>
<protein>
    <recommendedName>
        <fullName evidence="3">Bacteriophage lysin domain-containing protein</fullName>
    </recommendedName>
</protein>
<dbReference type="PROSITE" id="PS51170">
    <property type="entry name" value="CW"/>
    <property type="match status" value="7"/>
</dbReference>
<dbReference type="Pfam" id="PF19127">
    <property type="entry name" value="Choline_bind_3"/>
    <property type="match status" value="4"/>
</dbReference>
<sequence length="657" mass="74743">AAQVQNNVISDQLSDLTTPTEINGYTKQTDSNGSISWKNTSGQTANGWQNNQNDWYYFNNGQSTTNWQRVDNNWYYMSPQDSRMETGLQPINGATYYLNTQHDGTYGAMKSGWQLINGHWYGFGGPDDGAAYTGWHLINNNWYYFNNDGEARTGWQTINGHRYYFDPTNAWALKNWQVLNNSWYYFDTNNAWALTGWQWLGNNWYYFDPTNNTMLAGLQTINNNLYYLNDQHDGTYGAMKTGWQLVNGNWYYFNNSGSALSSWQTINGNRYYFAPTNHQMFTGVCSINGDYYYFGPSGNQQKGLIYNPVSGSLQYYDLVTGVRQNSAIVDGQTLYFNSATGDLDLNNLADGLNKLGNNHYFKSNNRLVANTWEKVNGSWYYFGDNAAATTGWYKSPAGFWYYFNKDGTARTGWQSINGHWYLFDANNANSVLGWYRSPAGFWYYFDPENAWAHTGWTFVGHNWYYMDPTNANMWTGGHWIDGHWVNLQSNGAFVGFSQRVINWFLAREGKLTYSMYGSRTGADGTADCSGSMTQAVWSAGGHTPAHTYSTLDLGNYLLQNGYYLAGRGRGVQNVQYGDIVIWGNPGASAGGAGHTVVISTAGSDPMCISTCGYYWSSNPNSRYGAAGQAVQEFNYQWYWNDDDRPYQMVYRPNFYWA</sequence>
<dbReference type="EMBL" id="JACIUY010000054">
    <property type="protein sequence ID" value="MBB1086233.1"/>
    <property type="molecule type" value="Genomic_DNA"/>
</dbReference>
<dbReference type="InterPro" id="IPR018337">
    <property type="entry name" value="Cell_wall/Cho-bd_repeat"/>
</dbReference>
<feature type="repeat" description="Cell wall-binding" evidence="2">
    <location>
        <begin position="152"/>
        <end position="171"/>
    </location>
</feature>
<feature type="repeat" description="Cell wall-binding" evidence="2">
    <location>
        <begin position="389"/>
        <end position="409"/>
    </location>
</feature>
<dbReference type="Proteomes" id="UP000518255">
    <property type="component" value="Unassembled WGS sequence"/>
</dbReference>
<dbReference type="SUPFAM" id="SSF69360">
    <property type="entry name" value="Cell wall binding repeat"/>
    <property type="match status" value="4"/>
</dbReference>
<proteinExistence type="predicted"/>
<organism evidence="4 5">
    <name type="scientific">Limosilactobacillus fastidiosus</name>
    <dbReference type="NCBI Taxonomy" id="2759855"/>
    <lineage>
        <taxon>Bacteria</taxon>
        <taxon>Bacillati</taxon>
        <taxon>Bacillota</taxon>
        <taxon>Bacilli</taxon>
        <taxon>Lactobacillales</taxon>
        <taxon>Lactobacillaceae</taxon>
        <taxon>Limosilactobacillus</taxon>
    </lineage>
</organism>
<dbReference type="Gene3D" id="3.90.1720.10">
    <property type="entry name" value="endopeptidase domain like (from Nostoc punctiforme)"/>
    <property type="match status" value="1"/>
</dbReference>
<dbReference type="RefSeq" id="WP_308184607.1">
    <property type="nucleotide sequence ID" value="NZ_JACIUY010000054.1"/>
</dbReference>
<feature type="repeat" description="Cell wall-binding" evidence="2">
    <location>
        <begin position="132"/>
        <end position="151"/>
    </location>
</feature>
<feature type="non-terminal residue" evidence="4">
    <location>
        <position position="1"/>
    </location>
</feature>
<feature type="repeat" description="Cell wall-binding" evidence="2">
    <location>
        <begin position="369"/>
        <end position="388"/>
    </location>
</feature>
<evidence type="ECO:0000259" key="3">
    <source>
        <dbReference type="Pfam" id="PF05382"/>
    </source>
</evidence>
<dbReference type="Gene3D" id="2.10.270.10">
    <property type="entry name" value="Cholin Binding"/>
    <property type="match status" value="5"/>
</dbReference>
<evidence type="ECO:0000256" key="2">
    <source>
        <dbReference type="PROSITE-ProRule" id="PRU00591"/>
    </source>
</evidence>
<dbReference type="Pfam" id="PF01473">
    <property type="entry name" value="Choline_bind_1"/>
    <property type="match status" value="2"/>
</dbReference>
<dbReference type="AlphaFoldDB" id="A0A7W3TZM3"/>
<evidence type="ECO:0000313" key="4">
    <source>
        <dbReference type="EMBL" id="MBB1086233.1"/>
    </source>
</evidence>
<evidence type="ECO:0000313" key="5">
    <source>
        <dbReference type="Proteomes" id="UP000518255"/>
    </source>
</evidence>
<feature type="repeat" description="Cell wall-binding" evidence="2">
    <location>
        <begin position="194"/>
        <end position="213"/>
    </location>
</feature>
<dbReference type="Pfam" id="PF05382">
    <property type="entry name" value="Amidase_5"/>
    <property type="match status" value="1"/>
</dbReference>